<name>A0AAD9K8B2_RIDPI</name>
<accession>A0AAD9K8B2</accession>
<protein>
    <submittedName>
        <fullName evidence="1">Uncharacterized protein</fullName>
    </submittedName>
</protein>
<keyword evidence="2" id="KW-1185">Reference proteome</keyword>
<dbReference type="EMBL" id="JAODUO010001300">
    <property type="protein sequence ID" value="KAK2166834.1"/>
    <property type="molecule type" value="Genomic_DNA"/>
</dbReference>
<evidence type="ECO:0000313" key="1">
    <source>
        <dbReference type="EMBL" id="KAK2166834.1"/>
    </source>
</evidence>
<organism evidence="1 2">
    <name type="scientific">Ridgeia piscesae</name>
    <name type="common">Tubeworm</name>
    <dbReference type="NCBI Taxonomy" id="27915"/>
    <lineage>
        <taxon>Eukaryota</taxon>
        <taxon>Metazoa</taxon>
        <taxon>Spiralia</taxon>
        <taxon>Lophotrochozoa</taxon>
        <taxon>Annelida</taxon>
        <taxon>Polychaeta</taxon>
        <taxon>Sedentaria</taxon>
        <taxon>Canalipalpata</taxon>
        <taxon>Sabellida</taxon>
        <taxon>Siboglinidae</taxon>
        <taxon>Ridgeia</taxon>
    </lineage>
</organism>
<proteinExistence type="predicted"/>
<sequence length="105" mass="11758">MLDCVVDDIDVFVLLVYWNQGCELRQDSNGKNGMAMSWTSTKLFSGLAPKSAVNFRYPRTVRLRYSVVPLWKRKKVSAQVLEIDIPGLDQCSAPGAIHAQLQETA</sequence>
<gene>
    <name evidence="1" type="ORF">NP493_1302g00047</name>
</gene>
<evidence type="ECO:0000313" key="2">
    <source>
        <dbReference type="Proteomes" id="UP001209878"/>
    </source>
</evidence>
<dbReference type="AlphaFoldDB" id="A0AAD9K8B2"/>
<dbReference type="Proteomes" id="UP001209878">
    <property type="component" value="Unassembled WGS sequence"/>
</dbReference>
<reference evidence="1" key="1">
    <citation type="journal article" date="2023" name="Mol. Biol. Evol.">
        <title>Third-Generation Sequencing Reveals the Adaptive Role of the Epigenome in Three Deep-Sea Polychaetes.</title>
        <authorList>
            <person name="Perez M."/>
            <person name="Aroh O."/>
            <person name="Sun Y."/>
            <person name="Lan Y."/>
            <person name="Juniper S.K."/>
            <person name="Young C.R."/>
            <person name="Angers B."/>
            <person name="Qian P.Y."/>
        </authorList>
    </citation>
    <scope>NUCLEOTIDE SEQUENCE</scope>
    <source>
        <strain evidence="1">R07B-5</strain>
    </source>
</reference>
<comment type="caution">
    <text evidence="1">The sequence shown here is derived from an EMBL/GenBank/DDBJ whole genome shotgun (WGS) entry which is preliminary data.</text>
</comment>